<dbReference type="EMBL" id="QHKO01000004">
    <property type="protein sequence ID" value="RAL22230.1"/>
    <property type="molecule type" value="Genomic_DNA"/>
</dbReference>
<dbReference type="Pfam" id="PF13646">
    <property type="entry name" value="HEAT_2"/>
    <property type="match status" value="1"/>
</dbReference>
<dbReference type="InterPro" id="IPR016024">
    <property type="entry name" value="ARM-type_fold"/>
</dbReference>
<dbReference type="Gene3D" id="1.25.10.10">
    <property type="entry name" value="Leucine-rich Repeat Variant"/>
    <property type="match status" value="1"/>
</dbReference>
<dbReference type="Proteomes" id="UP000249169">
    <property type="component" value="Unassembled WGS sequence"/>
</dbReference>
<evidence type="ECO:0000313" key="2">
    <source>
        <dbReference type="EMBL" id="RAL22230.1"/>
    </source>
</evidence>
<reference evidence="2 3" key="1">
    <citation type="submission" date="2018-05" db="EMBL/GenBank/DDBJ databases">
        <title>Lujinxingia marina gen. nov. sp. nov., a new facultative anaerobic member of the class Deltaproteobacteria, and proposal of Lujinxingaceae fam. nov.</title>
        <authorList>
            <person name="Li C.-M."/>
        </authorList>
    </citation>
    <scope>NUCLEOTIDE SEQUENCE [LARGE SCALE GENOMIC DNA]</scope>
    <source>
        <strain evidence="2 3">B210</strain>
    </source>
</reference>
<comment type="caution">
    <text evidence="2">The sequence shown here is derived from an EMBL/GenBank/DDBJ whole genome shotgun (WGS) entry which is preliminary data.</text>
</comment>
<keyword evidence="1" id="KW-0732">Signal</keyword>
<evidence type="ECO:0008006" key="4">
    <source>
        <dbReference type="Google" id="ProtNLM"/>
    </source>
</evidence>
<keyword evidence="3" id="KW-1185">Reference proteome</keyword>
<dbReference type="SUPFAM" id="SSF48371">
    <property type="entry name" value="ARM repeat"/>
    <property type="match status" value="1"/>
</dbReference>
<evidence type="ECO:0000256" key="1">
    <source>
        <dbReference type="SAM" id="SignalP"/>
    </source>
</evidence>
<organism evidence="2 3">
    <name type="scientific">Lujinxingia litoralis</name>
    <dbReference type="NCBI Taxonomy" id="2211119"/>
    <lineage>
        <taxon>Bacteria</taxon>
        <taxon>Deltaproteobacteria</taxon>
        <taxon>Bradymonadales</taxon>
        <taxon>Lujinxingiaceae</taxon>
        <taxon>Lujinxingia</taxon>
    </lineage>
</organism>
<dbReference type="RefSeq" id="WP_111729801.1">
    <property type="nucleotide sequence ID" value="NZ_QHKO01000004.1"/>
</dbReference>
<protein>
    <recommendedName>
        <fullName evidence="4">HEAT repeat domain-containing protein</fullName>
    </recommendedName>
</protein>
<feature type="signal peptide" evidence="1">
    <location>
        <begin position="1"/>
        <end position="24"/>
    </location>
</feature>
<evidence type="ECO:0000313" key="3">
    <source>
        <dbReference type="Proteomes" id="UP000249169"/>
    </source>
</evidence>
<feature type="chain" id="PRO_5016282193" description="HEAT repeat domain-containing protein" evidence="1">
    <location>
        <begin position="25"/>
        <end position="188"/>
    </location>
</feature>
<dbReference type="InterPro" id="IPR011989">
    <property type="entry name" value="ARM-like"/>
</dbReference>
<name>A0A328C760_9DELT</name>
<proteinExistence type="predicted"/>
<gene>
    <name evidence="2" type="ORF">DL240_10275</name>
</gene>
<accession>A0A328C760</accession>
<dbReference type="AlphaFoldDB" id="A0A328C760"/>
<dbReference type="OrthoDB" id="5512944at2"/>
<sequence length="188" mass="20414">MRSILIQLLIASALLLGMASPALAQHQHPHEVDADFEDFLNTIDALPTPELFAKWPDAEQRLLNVARDTEESVYRRWRATSMLSNFETPAVRTALLTLTTDAAEDLRGMALLVLGARFLKGGDAEVLAAIEARLSDADASVRRDAVRALAYGHGPQIEARLSAIALGDDPGMARIASRALNEKATDTQ</sequence>